<reference evidence="1 2" key="1">
    <citation type="journal article" date="2021" name="Front. Genet.">
        <title>Chromosome-Level Genome Assembly Reveals Significant Gene Expansion in the Toll and IMD Signaling Pathways of Dendrolimus kikuchii.</title>
        <authorList>
            <person name="Zhou J."/>
            <person name="Wu P."/>
            <person name="Xiong Z."/>
            <person name="Liu N."/>
            <person name="Zhao N."/>
            <person name="Ji M."/>
            <person name="Qiu Y."/>
            <person name="Yang B."/>
        </authorList>
    </citation>
    <scope>NUCLEOTIDE SEQUENCE [LARGE SCALE GENOMIC DNA]</scope>
    <source>
        <strain evidence="1">Ann1</strain>
    </source>
</reference>
<evidence type="ECO:0000313" key="2">
    <source>
        <dbReference type="Proteomes" id="UP000824533"/>
    </source>
</evidence>
<gene>
    <name evidence="1" type="ORF">K1T71_004505</name>
</gene>
<dbReference type="Proteomes" id="UP000824533">
    <property type="component" value="Linkage Group LG07"/>
</dbReference>
<proteinExistence type="predicted"/>
<keyword evidence="2" id="KW-1185">Reference proteome</keyword>
<evidence type="ECO:0000313" key="1">
    <source>
        <dbReference type="EMBL" id="KAJ0179914.1"/>
    </source>
</evidence>
<accession>A0ACC1D7H1</accession>
<comment type="caution">
    <text evidence="1">The sequence shown here is derived from an EMBL/GenBank/DDBJ whole genome shotgun (WGS) entry which is preliminary data.</text>
</comment>
<protein>
    <submittedName>
        <fullName evidence="1">Uncharacterized protein</fullName>
    </submittedName>
</protein>
<dbReference type="EMBL" id="CM034393">
    <property type="protein sequence ID" value="KAJ0179914.1"/>
    <property type="molecule type" value="Genomic_DNA"/>
</dbReference>
<name>A0ACC1D7H1_9NEOP</name>
<organism evidence="1 2">
    <name type="scientific">Dendrolimus kikuchii</name>
    <dbReference type="NCBI Taxonomy" id="765133"/>
    <lineage>
        <taxon>Eukaryota</taxon>
        <taxon>Metazoa</taxon>
        <taxon>Ecdysozoa</taxon>
        <taxon>Arthropoda</taxon>
        <taxon>Hexapoda</taxon>
        <taxon>Insecta</taxon>
        <taxon>Pterygota</taxon>
        <taxon>Neoptera</taxon>
        <taxon>Endopterygota</taxon>
        <taxon>Lepidoptera</taxon>
        <taxon>Glossata</taxon>
        <taxon>Ditrysia</taxon>
        <taxon>Bombycoidea</taxon>
        <taxon>Lasiocampidae</taxon>
        <taxon>Dendrolimus</taxon>
    </lineage>
</organism>
<sequence length="231" mass="26954">MEKLRFKFTALGTADGKTNVICVTSIETPNGHIYEVPDDLKPANKHTGITNLDIYMKIKNSLKKRHQTRTLWIPLTTDLKKIYLDEGENVQFGDQYLEEITEVTRSSDIIANNTVPENKNLGKTAERFLIEKFSSKTSNATQWMNEFENECERFNILQNEEKIEILKYLLEKQCLDWYSSMLRKLTVNSEWAIWKNSFCETYGNKGWSQIKYAFTFKFQAGSLLEYATKKI</sequence>